<dbReference type="AlphaFoldDB" id="D3DMY6"/>
<protein>
    <submittedName>
        <fullName evidence="1">AT17033p</fullName>
    </submittedName>
    <submittedName>
        <fullName evidence="2">AT18155p</fullName>
    </submittedName>
</protein>
<organism evidence="1">
    <name type="scientific">Drosophila melanogaster</name>
    <name type="common">Fruit fly</name>
    <dbReference type="NCBI Taxonomy" id="7227"/>
    <lineage>
        <taxon>Eukaryota</taxon>
        <taxon>Metazoa</taxon>
        <taxon>Ecdysozoa</taxon>
        <taxon>Arthropoda</taxon>
        <taxon>Hexapoda</taxon>
        <taxon>Insecta</taxon>
        <taxon>Pterygota</taxon>
        <taxon>Neoptera</taxon>
        <taxon>Endopterygota</taxon>
        <taxon>Diptera</taxon>
        <taxon>Brachycera</taxon>
        <taxon>Muscomorpha</taxon>
        <taxon>Ephydroidea</taxon>
        <taxon>Drosophilidae</taxon>
        <taxon>Drosophila</taxon>
        <taxon>Sophophora</taxon>
    </lineage>
</organism>
<dbReference type="EMBL" id="BT120313">
    <property type="protein sequence ID" value="ADC54204.1"/>
    <property type="molecule type" value="mRNA"/>
</dbReference>
<dbReference type="EMBL" id="BT120311">
    <property type="protein sequence ID" value="ADC53752.1"/>
    <property type="molecule type" value="mRNA"/>
</dbReference>
<evidence type="ECO:0000313" key="1">
    <source>
        <dbReference type="EMBL" id="ADC53752.1"/>
    </source>
</evidence>
<name>D3DMY6_DROME</name>
<evidence type="ECO:0000313" key="2">
    <source>
        <dbReference type="EMBL" id="ADC54204.1"/>
    </source>
</evidence>
<accession>D3DMY6</accession>
<sequence>SDQSLRLLNFFLNSKFTFSRITQPKNVRQTQHVQRMWMLWTLSLPQALPC</sequence>
<gene>
    <name evidence="1" type="primary">CG17376-RA</name>
</gene>
<reference evidence="1" key="1">
    <citation type="submission" date="2010-02" db="EMBL/GenBank/DDBJ databases">
        <authorList>
            <person name="Carlson J."/>
            <person name="Booth B."/>
            <person name="Frise E."/>
            <person name="Park S."/>
            <person name="Wan K."/>
            <person name="Yu C."/>
            <person name="Celniker S."/>
        </authorList>
    </citation>
    <scope>NUCLEOTIDE SEQUENCE</scope>
</reference>
<proteinExistence type="evidence at transcript level"/>
<feature type="non-terminal residue" evidence="1">
    <location>
        <position position="1"/>
    </location>
</feature>